<feature type="domain" description="FAD-binding FR-type" evidence="3">
    <location>
        <begin position="35"/>
        <end position="139"/>
    </location>
</feature>
<dbReference type="Gene3D" id="2.40.30.10">
    <property type="entry name" value="Translation factors"/>
    <property type="match status" value="1"/>
</dbReference>
<keyword evidence="5" id="KW-1185">Reference proteome</keyword>
<sequence length="346" mass="38680">MQKTFNWLSQQLLNHSSVGAYFEPLIQQLMPAWRVDYFRAKVQTIDFLSPDTVALWLKINKSWPIHRAGQHIQLTLEIDGKLCTRVFTIASSPQKAKVDHLIRLVIKQQPTGQFTPSLSSLAVGDWINISAPQGDFTLDKVSEHSLFLAAGSGITPFIAILSAMNFENKKTKVHLIYYAKKSQHLLVDELAAIANKHANFSFDLLHRENHGDVSQHLATHASSNFYVCGPAPFYNCIEGYTTAQNRQLFSEHFTALPLPTTNQTTFKLGFRDKQLDVTNSEPLLTQLLSLGESVTYGCKMGICHQCQCTKSKGVVRNILTGELSDTGEELIQLCTAQMITDVELKA</sequence>
<dbReference type="InterPro" id="IPR001433">
    <property type="entry name" value="OxRdtase_FAD/NAD-bd"/>
</dbReference>
<dbReference type="InterPro" id="IPR050415">
    <property type="entry name" value="MRET"/>
</dbReference>
<dbReference type="PRINTS" id="PR00409">
    <property type="entry name" value="PHDIOXRDTASE"/>
</dbReference>
<dbReference type="SUPFAM" id="SSF54292">
    <property type="entry name" value="2Fe-2S ferredoxin-like"/>
    <property type="match status" value="1"/>
</dbReference>
<dbReference type="Gene3D" id="3.10.20.30">
    <property type="match status" value="1"/>
</dbReference>
<keyword evidence="1" id="KW-0830">Ubiquinone</keyword>
<protein>
    <submittedName>
        <fullName evidence="4">Oxidoreductase</fullName>
    </submittedName>
</protein>
<dbReference type="RefSeq" id="WP_284296995.1">
    <property type="nucleotide sequence ID" value="NZ_BSSV01000002.1"/>
</dbReference>
<evidence type="ECO:0000256" key="2">
    <source>
        <dbReference type="ARBA" id="ARBA00034078"/>
    </source>
</evidence>
<dbReference type="EMBL" id="BSSV01000002">
    <property type="protein sequence ID" value="GLX85160.1"/>
    <property type="molecule type" value="Genomic_DNA"/>
</dbReference>
<evidence type="ECO:0000256" key="1">
    <source>
        <dbReference type="ARBA" id="ARBA00023075"/>
    </source>
</evidence>
<dbReference type="Pfam" id="PF00970">
    <property type="entry name" value="FAD_binding_6"/>
    <property type="match status" value="1"/>
</dbReference>
<comment type="cofactor">
    <cofactor evidence="2">
        <name>[2Fe-2S] cluster</name>
        <dbReference type="ChEBI" id="CHEBI:190135"/>
    </cofactor>
</comment>
<dbReference type="InterPro" id="IPR039261">
    <property type="entry name" value="FNR_nucleotide-bd"/>
</dbReference>
<dbReference type="InterPro" id="IPR017938">
    <property type="entry name" value="Riboflavin_synthase-like_b-brl"/>
</dbReference>
<dbReference type="SUPFAM" id="SSF63380">
    <property type="entry name" value="Riboflavin synthase domain-like"/>
    <property type="match status" value="1"/>
</dbReference>
<evidence type="ECO:0000259" key="3">
    <source>
        <dbReference type="PROSITE" id="PS51384"/>
    </source>
</evidence>
<dbReference type="InterPro" id="IPR001041">
    <property type="entry name" value="2Fe-2S_ferredoxin-type"/>
</dbReference>
<accession>A0ABQ6HCI3</accession>
<dbReference type="InterPro" id="IPR036010">
    <property type="entry name" value="2Fe-2S_ferredoxin-like_sf"/>
</dbReference>
<dbReference type="CDD" id="cd00207">
    <property type="entry name" value="fer2"/>
    <property type="match status" value="1"/>
</dbReference>
<reference evidence="4 5" key="1">
    <citation type="submission" date="2023-03" db="EMBL/GenBank/DDBJ databases">
        <title>Thalassotalea loyana LMG 22536T draft genome sequence.</title>
        <authorList>
            <person name="Sawabe T."/>
        </authorList>
    </citation>
    <scope>NUCLEOTIDE SEQUENCE [LARGE SCALE GENOMIC DNA]</scope>
    <source>
        <strain evidence="4 5">LMG 22536</strain>
    </source>
</reference>
<dbReference type="InterPro" id="IPR012675">
    <property type="entry name" value="Beta-grasp_dom_sf"/>
</dbReference>
<proteinExistence type="predicted"/>
<dbReference type="Pfam" id="PF00175">
    <property type="entry name" value="NAD_binding_1"/>
    <property type="match status" value="1"/>
</dbReference>
<evidence type="ECO:0000313" key="4">
    <source>
        <dbReference type="EMBL" id="GLX85160.1"/>
    </source>
</evidence>
<dbReference type="InterPro" id="IPR017927">
    <property type="entry name" value="FAD-bd_FR_type"/>
</dbReference>
<dbReference type="PANTHER" id="PTHR47354">
    <property type="entry name" value="NADH OXIDOREDUCTASE HCR"/>
    <property type="match status" value="1"/>
</dbReference>
<evidence type="ECO:0000313" key="5">
    <source>
        <dbReference type="Proteomes" id="UP001157134"/>
    </source>
</evidence>
<dbReference type="InterPro" id="IPR008333">
    <property type="entry name" value="Cbr1-like_FAD-bd_dom"/>
</dbReference>
<organism evidence="4 5">
    <name type="scientific">Thalassotalea loyana</name>
    <dbReference type="NCBI Taxonomy" id="280483"/>
    <lineage>
        <taxon>Bacteria</taxon>
        <taxon>Pseudomonadati</taxon>
        <taxon>Pseudomonadota</taxon>
        <taxon>Gammaproteobacteria</taxon>
        <taxon>Alteromonadales</taxon>
        <taxon>Colwelliaceae</taxon>
        <taxon>Thalassotalea</taxon>
    </lineage>
</organism>
<dbReference type="Gene3D" id="3.40.50.80">
    <property type="entry name" value="Nucleotide-binding domain of ferredoxin-NADP reductase (FNR) module"/>
    <property type="match status" value="1"/>
</dbReference>
<dbReference type="SUPFAM" id="SSF52343">
    <property type="entry name" value="Ferredoxin reductase-like, C-terminal NADP-linked domain"/>
    <property type="match status" value="1"/>
</dbReference>
<dbReference type="PROSITE" id="PS51384">
    <property type="entry name" value="FAD_FR"/>
    <property type="match status" value="1"/>
</dbReference>
<dbReference type="Proteomes" id="UP001157134">
    <property type="component" value="Unassembled WGS sequence"/>
</dbReference>
<dbReference type="PANTHER" id="PTHR47354:SF5">
    <property type="entry name" value="PROTEIN RFBI"/>
    <property type="match status" value="1"/>
</dbReference>
<name>A0ABQ6HCI3_9GAMM</name>
<comment type="caution">
    <text evidence="4">The sequence shown here is derived from an EMBL/GenBank/DDBJ whole genome shotgun (WGS) entry which is preliminary data.</text>
</comment>
<gene>
    <name evidence="4" type="ORF">tloyanaT_14120</name>
</gene>